<evidence type="ECO:0000256" key="5">
    <source>
        <dbReference type="ARBA" id="ARBA00022960"/>
    </source>
</evidence>
<keyword evidence="4 10" id="KW-0808">Transferase</keyword>
<protein>
    <recommendedName>
        <fullName evidence="10">UDP-N-acetylglucosamine--N-acetylmuramyl-(pentapeptide) pyrophosphoryl-undecaprenol N-acetylglucosamine transferase</fullName>
        <ecNumber evidence="10">2.4.1.227</ecNumber>
    </recommendedName>
    <alternativeName>
        <fullName evidence="10">Undecaprenyl-PP-MurNAc-pentapeptide-UDPGlcNAc GlcNAc transferase</fullName>
    </alternativeName>
</protein>
<dbReference type="SUPFAM" id="SSF53756">
    <property type="entry name" value="UDP-Glycosyltransferase/glycogen phosphorylase"/>
    <property type="match status" value="1"/>
</dbReference>
<dbReference type="Pfam" id="PF04101">
    <property type="entry name" value="Glyco_tran_28_C"/>
    <property type="match status" value="1"/>
</dbReference>
<keyword evidence="5 10" id="KW-0133">Cell shape</keyword>
<dbReference type="CDD" id="cd03785">
    <property type="entry name" value="GT28_MurG"/>
    <property type="match status" value="1"/>
</dbReference>
<dbReference type="GO" id="GO:0005975">
    <property type="term" value="P:carbohydrate metabolic process"/>
    <property type="evidence" value="ECO:0007669"/>
    <property type="project" value="InterPro"/>
</dbReference>
<dbReference type="EC" id="2.4.1.227" evidence="10"/>
<feature type="domain" description="Glycosyltransferase family 28 N-terminal" evidence="11">
    <location>
        <begin position="5"/>
        <end position="139"/>
    </location>
</feature>
<feature type="binding site" evidence="10">
    <location>
        <position position="122"/>
    </location>
    <ligand>
        <name>UDP-N-acetyl-alpha-D-glucosamine</name>
        <dbReference type="ChEBI" id="CHEBI:57705"/>
    </ligand>
</feature>
<keyword evidence="2 10" id="KW-0132">Cell division</keyword>
<dbReference type="EMBL" id="JACHMK010000001">
    <property type="protein sequence ID" value="MBB6334453.1"/>
    <property type="molecule type" value="Genomic_DNA"/>
</dbReference>
<dbReference type="Proteomes" id="UP000617426">
    <property type="component" value="Unassembled WGS sequence"/>
</dbReference>
<dbReference type="Pfam" id="PF03033">
    <property type="entry name" value="Glyco_transf_28"/>
    <property type="match status" value="1"/>
</dbReference>
<gene>
    <name evidence="10" type="primary">murG</name>
    <name evidence="13" type="ORF">HD592_001018</name>
</gene>
<evidence type="ECO:0000256" key="9">
    <source>
        <dbReference type="ARBA" id="ARBA00023316"/>
    </source>
</evidence>
<evidence type="ECO:0000259" key="12">
    <source>
        <dbReference type="Pfam" id="PF04101"/>
    </source>
</evidence>
<evidence type="ECO:0000256" key="4">
    <source>
        <dbReference type="ARBA" id="ARBA00022679"/>
    </source>
</evidence>
<dbReference type="GO" id="GO:0051301">
    <property type="term" value="P:cell division"/>
    <property type="evidence" value="ECO:0007669"/>
    <property type="project" value="UniProtKB-KW"/>
</dbReference>
<evidence type="ECO:0000256" key="7">
    <source>
        <dbReference type="ARBA" id="ARBA00023136"/>
    </source>
</evidence>
<dbReference type="GO" id="GO:0005886">
    <property type="term" value="C:plasma membrane"/>
    <property type="evidence" value="ECO:0007669"/>
    <property type="project" value="UniProtKB-SubCell"/>
</dbReference>
<dbReference type="PANTHER" id="PTHR21015:SF22">
    <property type="entry name" value="GLYCOSYLTRANSFERASE"/>
    <property type="match status" value="1"/>
</dbReference>
<dbReference type="RefSeq" id="WP_320657857.1">
    <property type="nucleotide sequence ID" value="NZ_JACHMK010000001.1"/>
</dbReference>
<evidence type="ECO:0000256" key="6">
    <source>
        <dbReference type="ARBA" id="ARBA00022984"/>
    </source>
</evidence>
<feature type="binding site" evidence="10">
    <location>
        <position position="163"/>
    </location>
    <ligand>
        <name>UDP-N-acetyl-alpha-D-glucosamine</name>
        <dbReference type="ChEBI" id="CHEBI:57705"/>
    </ligand>
</feature>
<keyword evidence="9 10" id="KW-0961">Cell wall biogenesis/degradation</keyword>
<dbReference type="AlphaFoldDB" id="A0A923E1X2"/>
<dbReference type="GO" id="GO:0050511">
    <property type="term" value="F:undecaprenyldiphospho-muramoylpentapeptide beta-N-acetylglucosaminyltransferase activity"/>
    <property type="evidence" value="ECO:0007669"/>
    <property type="project" value="UniProtKB-UniRule"/>
</dbReference>
<dbReference type="GO" id="GO:0008360">
    <property type="term" value="P:regulation of cell shape"/>
    <property type="evidence" value="ECO:0007669"/>
    <property type="project" value="UniProtKB-KW"/>
</dbReference>
<keyword evidence="7 10" id="KW-0472">Membrane</keyword>
<evidence type="ECO:0000313" key="14">
    <source>
        <dbReference type="Proteomes" id="UP000617426"/>
    </source>
</evidence>
<keyword evidence="6 10" id="KW-0573">Peptidoglycan synthesis</keyword>
<dbReference type="InterPro" id="IPR007235">
    <property type="entry name" value="Glyco_trans_28_C"/>
</dbReference>
<evidence type="ECO:0000256" key="1">
    <source>
        <dbReference type="ARBA" id="ARBA00022475"/>
    </source>
</evidence>
<name>A0A923E1X2_9ACTO</name>
<comment type="catalytic activity">
    <reaction evidence="10">
        <text>di-trans,octa-cis-undecaprenyl diphospho-N-acetyl-alpha-D-muramoyl-L-alanyl-D-glutamyl-meso-2,6-diaminopimeloyl-D-alanyl-D-alanine + UDP-N-acetyl-alpha-D-glucosamine = di-trans,octa-cis-undecaprenyl diphospho-[N-acetyl-alpha-D-glucosaminyl-(1-&gt;4)]-N-acetyl-alpha-D-muramoyl-L-alanyl-D-glutamyl-meso-2,6-diaminopimeloyl-D-alanyl-D-alanine + UDP + H(+)</text>
        <dbReference type="Rhea" id="RHEA:31227"/>
        <dbReference type="ChEBI" id="CHEBI:15378"/>
        <dbReference type="ChEBI" id="CHEBI:57705"/>
        <dbReference type="ChEBI" id="CHEBI:58223"/>
        <dbReference type="ChEBI" id="CHEBI:61387"/>
        <dbReference type="ChEBI" id="CHEBI:61388"/>
        <dbReference type="EC" id="2.4.1.227"/>
    </reaction>
</comment>
<organism evidence="13 14">
    <name type="scientific">Schaalia hyovaginalis</name>
    <dbReference type="NCBI Taxonomy" id="29316"/>
    <lineage>
        <taxon>Bacteria</taxon>
        <taxon>Bacillati</taxon>
        <taxon>Actinomycetota</taxon>
        <taxon>Actinomycetes</taxon>
        <taxon>Actinomycetales</taxon>
        <taxon>Actinomycetaceae</taxon>
        <taxon>Schaalia</taxon>
    </lineage>
</organism>
<dbReference type="GO" id="GO:0009252">
    <property type="term" value="P:peptidoglycan biosynthetic process"/>
    <property type="evidence" value="ECO:0007669"/>
    <property type="project" value="UniProtKB-UniRule"/>
</dbReference>
<accession>A0A923E1X2</accession>
<keyword evidence="14" id="KW-1185">Reference proteome</keyword>
<dbReference type="HAMAP" id="MF_00033">
    <property type="entry name" value="MurG"/>
    <property type="match status" value="1"/>
</dbReference>
<evidence type="ECO:0000256" key="10">
    <source>
        <dbReference type="HAMAP-Rule" id="MF_00033"/>
    </source>
</evidence>
<dbReference type="GO" id="GO:0071555">
    <property type="term" value="P:cell wall organization"/>
    <property type="evidence" value="ECO:0007669"/>
    <property type="project" value="UniProtKB-KW"/>
</dbReference>
<dbReference type="InterPro" id="IPR004276">
    <property type="entry name" value="GlycoTrans_28_N"/>
</dbReference>
<dbReference type="Gene3D" id="3.40.50.2000">
    <property type="entry name" value="Glycogen Phosphorylase B"/>
    <property type="match status" value="2"/>
</dbReference>
<comment type="similarity">
    <text evidence="10">Belongs to the glycosyltransferase 28 family. MurG subfamily.</text>
</comment>
<keyword evidence="3 10" id="KW-0328">Glycosyltransferase</keyword>
<comment type="pathway">
    <text evidence="10">Cell wall biogenesis; peptidoglycan biosynthesis.</text>
</comment>
<dbReference type="PANTHER" id="PTHR21015">
    <property type="entry name" value="UDP-N-ACETYLGLUCOSAMINE--N-ACETYLMURAMYL-(PENTAPEPTIDE) PYROPHOSPHORYL-UNDECAPRENOL N-ACETYLGLUCOSAMINE TRANSFERASE 1"/>
    <property type="match status" value="1"/>
</dbReference>
<evidence type="ECO:0000256" key="2">
    <source>
        <dbReference type="ARBA" id="ARBA00022618"/>
    </source>
</evidence>
<sequence length="371" mass="38973">MTSRIVVAGGGTAGHVNPLLATAVELRARGYRVEALGTQEGLEADLVERAGFALKVIEKVPFPRRPSASALRFPAKWRRAVDECEKVIEGAACVVGFGGYVSTPAYRAAKRLGVPVVIHEQNARPGLANRVGARFARLVALTFANTPLEARRGRTEVVGLPLRPAIRELALARRSSEDALRARLAAAERLGVDPDRRILLVTGGSLGALAINEAVCAAAKALPEGAAVVHLTGRGKDAPVRDAVEAAGVSDRWLVLDYLRTMEDALAVADLVLCRSGAGTVAEMTALGLPCVYAPLPIGNGEQRLNAHDHVASGGALLIPDARLDAHAVETRVFALLASPELDAMARASRGLGRVDAAADFSALIEEVIGR</sequence>
<feature type="binding site" evidence="10">
    <location>
        <begin position="12"/>
        <end position="14"/>
    </location>
    <ligand>
        <name>UDP-N-acetyl-alpha-D-glucosamine</name>
        <dbReference type="ChEBI" id="CHEBI:57705"/>
    </ligand>
</feature>
<dbReference type="InterPro" id="IPR006009">
    <property type="entry name" value="GlcNAc_MurG"/>
</dbReference>
<evidence type="ECO:0000256" key="3">
    <source>
        <dbReference type="ARBA" id="ARBA00022676"/>
    </source>
</evidence>
<comment type="caution">
    <text evidence="10">Lacks conserved residue(s) required for the propagation of feature annotation.</text>
</comment>
<evidence type="ECO:0000259" key="11">
    <source>
        <dbReference type="Pfam" id="PF03033"/>
    </source>
</evidence>
<evidence type="ECO:0000313" key="13">
    <source>
        <dbReference type="EMBL" id="MBB6334453.1"/>
    </source>
</evidence>
<feature type="binding site" evidence="10">
    <location>
        <position position="303"/>
    </location>
    <ligand>
        <name>UDP-N-acetyl-alpha-D-glucosamine</name>
        <dbReference type="ChEBI" id="CHEBI:57705"/>
    </ligand>
</feature>
<evidence type="ECO:0000256" key="8">
    <source>
        <dbReference type="ARBA" id="ARBA00023306"/>
    </source>
</evidence>
<comment type="caution">
    <text evidence="13">The sequence shown here is derived from an EMBL/GenBank/DDBJ whole genome shotgun (WGS) entry which is preliminary data.</text>
</comment>
<keyword evidence="1 10" id="KW-1003">Cell membrane</keyword>
<reference evidence="13" key="1">
    <citation type="submission" date="2020-08" db="EMBL/GenBank/DDBJ databases">
        <title>Sequencing the genomes of 1000 actinobacteria strains.</title>
        <authorList>
            <person name="Klenk H.-P."/>
        </authorList>
    </citation>
    <scope>NUCLEOTIDE SEQUENCE</scope>
    <source>
        <strain evidence="13">DSM 10695</strain>
    </source>
</reference>
<comment type="subcellular location">
    <subcellularLocation>
        <location evidence="10">Cell membrane</location>
        <topology evidence="10">Peripheral membrane protein</topology>
        <orientation evidence="10">Cytoplasmic side</orientation>
    </subcellularLocation>
</comment>
<keyword evidence="8 10" id="KW-0131">Cell cycle</keyword>
<proteinExistence type="inferred from homology"/>
<feature type="domain" description="Glycosyl transferase family 28 C-terminal" evidence="12">
    <location>
        <begin position="199"/>
        <end position="358"/>
    </location>
</feature>
<feature type="binding site" evidence="10">
    <location>
        <position position="205"/>
    </location>
    <ligand>
        <name>UDP-N-acetyl-alpha-D-glucosamine</name>
        <dbReference type="ChEBI" id="CHEBI:57705"/>
    </ligand>
</feature>
<comment type="function">
    <text evidence="10">Cell wall formation. Catalyzes the transfer of a GlcNAc subunit on undecaprenyl-pyrophosphoryl-MurNAc-pentapeptide (lipid intermediate I) to form undecaprenyl-pyrophosphoryl-MurNAc-(pentapeptide)GlcNAc (lipid intermediate II).</text>
</comment>